<evidence type="ECO:0000256" key="2">
    <source>
        <dbReference type="ARBA" id="ARBA00023315"/>
    </source>
</evidence>
<dbReference type="Gene3D" id="3.40.630.30">
    <property type="match status" value="1"/>
</dbReference>
<keyword evidence="5" id="KW-1185">Reference proteome</keyword>
<reference evidence="4" key="1">
    <citation type="submission" date="2022-12" db="EMBL/GenBank/DDBJ databases">
        <title>Complete genome sequence of an Australian strain of Rouxiella badensis DAR84756 and resolution of the R. badensis DSM100043 and R. chamberiensis DSM28324 genomes.</title>
        <authorList>
            <person name="Paul S."/>
            <person name="Anderson P.J."/>
            <person name="Maynard G."/>
            <person name="Dyall-Smith M."/>
            <person name="Kudinha T."/>
        </authorList>
    </citation>
    <scope>NUCLEOTIDE SEQUENCE</scope>
    <source>
        <strain evidence="4">DSM 28324</strain>
    </source>
</reference>
<sequence length="150" mass="17425">MLTIDNLKRHPQHREQVIAWLWKAFGNEKSRAFYASVVDSSLNGADLPLTFIALDKGQVVGTVGLWRCDLISRQDLTPWLAALYVDEAWRDKGLGRQLQTFVTEYSRQAGYDELYLWSTFSGYYDRHGWNLIGDALDYPDIPVRLYHRKL</sequence>
<keyword evidence="1" id="KW-0808">Transferase</keyword>
<dbReference type="Pfam" id="PF00583">
    <property type="entry name" value="Acetyltransf_1"/>
    <property type="match status" value="1"/>
</dbReference>
<dbReference type="Proteomes" id="UP001164712">
    <property type="component" value="Chromosome"/>
</dbReference>
<feature type="domain" description="N-acetyltransferase" evidence="3">
    <location>
        <begin position="2"/>
        <end position="150"/>
    </location>
</feature>
<dbReference type="RefSeq" id="WP_045049501.1">
    <property type="nucleotide sequence ID" value="NZ_CP114058.1"/>
</dbReference>
<protein>
    <submittedName>
        <fullName evidence="4">GNAT family N-acetyltransferase</fullName>
    </submittedName>
</protein>
<evidence type="ECO:0000313" key="5">
    <source>
        <dbReference type="Proteomes" id="UP001164712"/>
    </source>
</evidence>
<dbReference type="CDD" id="cd04301">
    <property type="entry name" value="NAT_SF"/>
    <property type="match status" value="1"/>
</dbReference>
<dbReference type="EMBL" id="CP114058">
    <property type="protein sequence ID" value="WAT01219.1"/>
    <property type="molecule type" value="Genomic_DNA"/>
</dbReference>
<evidence type="ECO:0000313" key="4">
    <source>
        <dbReference type="EMBL" id="WAT01219.1"/>
    </source>
</evidence>
<evidence type="ECO:0000256" key="1">
    <source>
        <dbReference type="ARBA" id="ARBA00022679"/>
    </source>
</evidence>
<gene>
    <name evidence="4" type="ORF">O1V66_21305</name>
</gene>
<dbReference type="SUPFAM" id="SSF55729">
    <property type="entry name" value="Acyl-CoA N-acyltransferases (Nat)"/>
    <property type="match status" value="1"/>
</dbReference>
<accession>A0ABY7HPB8</accession>
<dbReference type="PANTHER" id="PTHR43877">
    <property type="entry name" value="AMINOALKYLPHOSPHONATE N-ACETYLTRANSFERASE-RELATED-RELATED"/>
    <property type="match status" value="1"/>
</dbReference>
<proteinExistence type="predicted"/>
<dbReference type="InterPro" id="IPR000182">
    <property type="entry name" value="GNAT_dom"/>
</dbReference>
<evidence type="ECO:0000259" key="3">
    <source>
        <dbReference type="PROSITE" id="PS51186"/>
    </source>
</evidence>
<organism evidence="4 5">
    <name type="scientific">Rouxiella chamberiensis</name>
    <dbReference type="NCBI Taxonomy" id="1513468"/>
    <lineage>
        <taxon>Bacteria</taxon>
        <taxon>Pseudomonadati</taxon>
        <taxon>Pseudomonadota</taxon>
        <taxon>Gammaproteobacteria</taxon>
        <taxon>Enterobacterales</taxon>
        <taxon>Yersiniaceae</taxon>
        <taxon>Rouxiella</taxon>
    </lineage>
</organism>
<dbReference type="PANTHER" id="PTHR43877:SF2">
    <property type="entry name" value="AMINOALKYLPHOSPHONATE N-ACETYLTRANSFERASE-RELATED"/>
    <property type="match status" value="1"/>
</dbReference>
<keyword evidence="2" id="KW-0012">Acyltransferase</keyword>
<dbReference type="InterPro" id="IPR050832">
    <property type="entry name" value="Bact_Acetyltransf"/>
</dbReference>
<dbReference type="PROSITE" id="PS51186">
    <property type="entry name" value="GNAT"/>
    <property type="match status" value="1"/>
</dbReference>
<dbReference type="InterPro" id="IPR016181">
    <property type="entry name" value="Acyl_CoA_acyltransferase"/>
</dbReference>
<name>A0ABY7HPB8_9GAMM</name>